<evidence type="ECO:0000256" key="2">
    <source>
        <dbReference type="ARBA" id="ARBA00010743"/>
    </source>
</evidence>
<sequence>MVPKKTSPTSPVAIRGTQESLTMVLPRRLMNWLPKYGSEITNPLLAEVILCLEGFGSITKVGNWLHRITIYRAIDRKGAYVSDASASSRKLGHKFLGIAFHDHPSVYFFVIPLPRHLTVLEADANIQILMSQLGSFKHSSVRYFQGFQYRLGDFQLKVGKCFRSAPENFWGIVLEIEYLPLSSMEVCRPIMKEFFGILQEEFSKMSVPGHLINIEAHFERFGLRDYYTAQHTALQYSACLFQLGVALRGGKKHDLIISDCLLRRS</sequence>
<keyword evidence="6" id="KW-1185">Reference proteome</keyword>
<dbReference type="EMBL" id="JACMSC010000002">
    <property type="protein sequence ID" value="KAG6532069.1"/>
    <property type="molecule type" value="Genomic_DNA"/>
</dbReference>
<dbReference type="GO" id="GO:0006357">
    <property type="term" value="P:regulation of transcription by RNA polymerase II"/>
    <property type="evidence" value="ECO:0007669"/>
    <property type="project" value="InterPro"/>
</dbReference>
<keyword evidence="3 4" id="KW-0539">Nucleus</keyword>
<keyword evidence="4" id="KW-0010">Activator</keyword>
<reference evidence="5 6" key="1">
    <citation type="submission" date="2020-08" db="EMBL/GenBank/DDBJ databases">
        <title>Plant Genome Project.</title>
        <authorList>
            <person name="Zhang R.-G."/>
        </authorList>
    </citation>
    <scope>NUCLEOTIDE SEQUENCE [LARGE SCALE GENOMIC DNA]</scope>
    <source>
        <tissue evidence="5">Rhizome</tissue>
    </source>
</reference>
<evidence type="ECO:0000256" key="3">
    <source>
        <dbReference type="ARBA" id="ARBA00023242"/>
    </source>
</evidence>
<evidence type="ECO:0000256" key="1">
    <source>
        <dbReference type="ARBA" id="ARBA00004123"/>
    </source>
</evidence>
<comment type="similarity">
    <text evidence="2 4">Belongs to the Mediator complex subunit 20 family.</text>
</comment>
<protein>
    <recommendedName>
        <fullName evidence="4">Mediator of RNA polymerase II transcription subunit 20</fullName>
    </recommendedName>
    <alternativeName>
        <fullName evidence="4">Mediator complex subunit 20</fullName>
    </alternativeName>
</protein>
<name>A0A8J5IDC4_ZINOF</name>
<dbReference type="PANTHER" id="PTHR12465:SF0">
    <property type="entry name" value="MEDIATOR OF RNA POLYMERASE II TRANSCRIPTION SUBUNIT 20"/>
    <property type="match status" value="1"/>
</dbReference>
<dbReference type="Pfam" id="PF08612">
    <property type="entry name" value="Med20"/>
    <property type="match status" value="1"/>
</dbReference>
<accession>A0A8J5IDC4</accession>
<dbReference type="Proteomes" id="UP000734854">
    <property type="component" value="Unassembled WGS sequence"/>
</dbReference>
<comment type="subunit">
    <text evidence="4">Component of the Mediator complex.</text>
</comment>
<dbReference type="PANTHER" id="PTHR12465">
    <property type="entry name" value="UBIQUITIN SPECIFIC PROTEASE HOMOLOG 49"/>
    <property type="match status" value="1"/>
</dbReference>
<dbReference type="InterPro" id="IPR013921">
    <property type="entry name" value="Mediator_Med20"/>
</dbReference>
<evidence type="ECO:0000313" key="6">
    <source>
        <dbReference type="Proteomes" id="UP000734854"/>
    </source>
</evidence>
<evidence type="ECO:0000313" key="5">
    <source>
        <dbReference type="EMBL" id="KAG6532069.1"/>
    </source>
</evidence>
<comment type="caution">
    <text evidence="5">The sequence shown here is derived from an EMBL/GenBank/DDBJ whole genome shotgun (WGS) entry which is preliminary data.</text>
</comment>
<evidence type="ECO:0000256" key="4">
    <source>
        <dbReference type="RuleBase" id="RU364152"/>
    </source>
</evidence>
<comment type="function">
    <text evidence="4">Component of the Mediator complex, a coactivator involved in the regulated transcription of nearly all RNA polymerase II-dependent genes. Mediator functions as a bridge to convey information from gene-specific regulatory proteins to the basal RNA polymerase II transcription machinery. Mediator is recruited to promoters by direct interactions with regulatory proteins and serves as a scaffold for the assembly of a functional preinitiation complex with RNA polymerase II and the general transcription factors.</text>
</comment>
<dbReference type="GO" id="GO:0016592">
    <property type="term" value="C:mediator complex"/>
    <property type="evidence" value="ECO:0007669"/>
    <property type="project" value="InterPro"/>
</dbReference>
<dbReference type="GO" id="GO:0003713">
    <property type="term" value="F:transcription coactivator activity"/>
    <property type="evidence" value="ECO:0007669"/>
    <property type="project" value="TreeGrafter"/>
</dbReference>
<keyword evidence="4" id="KW-0805">Transcription regulation</keyword>
<dbReference type="AlphaFoldDB" id="A0A8J5IDC4"/>
<organism evidence="5 6">
    <name type="scientific">Zingiber officinale</name>
    <name type="common">Ginger</name>
    <name type="synonym">Amomum zingiber</name>
    <dbReference type="NCBI Taxonomy" id="94328"/>
    <lineage>
        <taxon>Eukaryota</taxon>
        <taxon>Viridiplantae</taxon>
        <taxon>Streptophyta</taxon>
        <taxon>Embryophyta</taxon>
        <taxon>Tracheophyta</taxon>
        <taxon>Spermatophyta</taxon>
        <taxon>Magnoliopsida</taxon>
        <taxon>Liliopsida</taxon>
        <taxon>Zingiberales</taxon>
        <taxon>Zingiberaceae</taxon>
        <taxon>Zingiber</taxon>
    </lineage>
</organism>
<proteinExistence type="inferred from homology"/>
<gene>
    <name evidence="4" type="primary">MED20</name>
    <name evidence="5" type="ORF">ZIOFF_005907</name>
</gene>
<comment type="subcellular location">
    <subcellularLocation>
        <location evidence="1 4">Nucleus</location>
    </subcellularLocation>
</comment>
<keyword evidence="4" id="KW-0804">Transcription</keyword>